<evidence type="ECO:0000256" key="8">
    <source>
        <dbReference type="SAM" id="Phobius"/>
    </source>
</evidence>
<feature type="transmembrane region" description="Helical" evidence="8">
    <location>
        <begin position="125"/>
        <end position="147"/>
    </location>
</feature>
<dbReference type="EMBL" id="PDLN01000001">
    <property type="protein sequence ID" value="RDW95277.1"/>
    <property type="molecule type" value="Genomic_DNA"/>
</dbReference>
<dbReference type="PROSITE" id="PS00216">
    <property type="entry name" value="SUGAR_TRANSPORT_1"/>
    <property type="match status" value="1"/>
</dbReference>
<feature type="transmembrane region" description="Helical" evidence="8">
    <location>
        <begin position="102"/>
        <end position="119"/>
    </location>
</feature>
<dbReference type="InterPro" id="IPR020846">
    <property type="entry name" value="MFS_dom"/>
</dbReference>
<dbReference type="GO" id="GO:0005351">
    <property type="term" value="F:carbohydrate:proton symporter activity"/>
    <property type="evidence" value="ECO:0007669"/>
    <property type="project" value="TreeGrafter"/>
</dbReference>
<evidence type="ECO:0000313" key="11">
    <source>
        <dbReference type="Proteomes" id="UP000256328"/>
    </source>
</evidence>
<evidence type="ECO:0000259" key="9">
    <source>
        <dbReference type="PROSITE" id="PS50850"/>
    </source>
</evidence>
<comment type="subcellular location">
    <subcellularLocation>
        <location evidence="1">Membrane</location>
        <topology evidence="1">Multi-pass membrane protein</topology>
    </subcellularLocation>
</comment>
<dbReference type="PANTHER" id="PTHR48022:SF17">
    <property type="entry name" value="HEXOSE TRANSPORTER"/>
    <property type="match status" value="1"/>
</dbReference>
<accession>A0A3D8T9T3</accession>
<dbReference type="PRINTS" id="PR00171">
    <property type="entry name" value="SUGRTRNSPORT"/>
</dbReference>
<evidence type="ECO:0000256" key="5">
    <source>
        <dbReference type="ARBA" id="ARBA00022989"/>
    </source>
</evidence>
<evidence type="ECO:0000256" key="2">
    <source>
        <dbReference type="ARBA" id="ARBA00010992"/>
    </source>
</evidence>
<feature type="transmembrane region" description="Helical" evidence="8">
    <location>
        <begin position="159"/>
        <end position="178"/>
    </location>
</feature>
<dbReference type="AlphaFoldDB" id="A0A3D8T9T3"/>
<organism evidence="10 11">
    <name type="scientific">Coleophoma crateriformis</name>
    <dbReference type="NCBI Taxonomy" id="565419"/>
    <lineage>
        <taxon>Eukaryota</taxon>
        <taxon>Fungi</taxon>
        <taxon>Dikarya</taxon>
        <taxon>Ascomycota</taxon>
        <taxon>Pezizomycotina</taxon>
        <taxon>Leotiomycetes</taxon>
        <taxon>Helotiales</taxon>
        <taxon>Dermateaceae</taxon>
        <taxon>Coleophoma</taxon>
    </lineage>
</organism>
<evidence type="ECO:0000256" key="1">
    <source>
        <dbReference type="ARBA" id="ARBA00004141"/>
    </source>
</evidence>
<dbReference type="Gene3D" id="1.20.1250.20">
    <property type="entry name" value="MFS general substrate transporter like domains"/>
    <property type="match status" value="1"/>
</dbReference>
<dbReference type="NCBIfam" id="TIGR00879">
    <property type="entry name" value="SP"/>
    <property type="match status" value="1"/>
</dbReference>
<dbReference type="InterPro" id="IPR036259">
    <property type="entry name" value="MFS_trans_sf"/>
</dbReference>
<feature type="domain" description="Major facilitator superfamily (MFS) profile" evidence="9">
    <location>
        <begin position="23"/>
        <end position="468"/>
    </location>
</feature>
<keyword evidence="11" id="KW-1185">Reference proteome</keyword>
<feature type="transmembrane region" description="Helical" evidence="8">
    <location>
        <begin position="376"/>
        <end position="399"/>
    </location>
</feature>
<keyword evidence="5 8" id="KW-1133">Transmembrane helix</keyword>
<evidence type="ECO:0000313" key="10">
    <source>
        <dbReference type="EMBL" id="RDW95277.1"/>
    </source>
</evidence>
<dbReference type="SUPFAM" id="SSF103473">
    <property type="entry name" value="MFS general substrate transporter"/>
    <property type="match status" value="1"/>
</dbReference>
<evidence type="ECO:0000256" key="6">
    <source>
        <dbReference type="ARBA" id="ARBA00023136"/>
    </source>
</evidence>
<gene>
    <name evidence="10" type="ORF">BP5796_01040</name>
</gene>
<dbReference type="InterPro" id="IPR005828">
    <property type="entry name" value="MFS_sugar_transport-like"/>
</dbReference>
<feature type="transmembrane region" description="Helical" evidence="8">
    <location>
        <begin position="411"/>
        <end position="433"/>
    </location>
</feature>
<dbReference type="PROSITE" id="PS50850">
    <property type="entry name" value="MFS"/>
    <property type="match status" value="1"/>
</dbReference>
<dbReference type="GO" id="GO:0016020">
    <property type="term" value="C:membrane"/>
    <property type="evidence" value="ECO:0007669"/>
    <property type="project" value="UniProtKB-SubCell"/>
</dbReference>
<feature type="transmembrane region" description="Helical" evidence="8">
    <location>
        <begin position="314"/>
        <end position="334"/>
    </location>
</feature>
<feature type="transmembrane region" description="Helical" evidence="8">
    <location>
        <begin position="280"/>
        <end position="302"/>
    </location>
</feature>
<dbReference type="FunFam" id="1.20.1250.20:FF:000078">
    <property type="entry name" value="MFS maltose transporter, putative"/>
    <property type="match status" value="1"/>
</dbReference>
<sequence length="541" mass="59457">MGIMARLRETPLVKEMTGPLLLVSIFSSLGGMSFGIDNAYWGGLLGMTKFCEDFGRLDPLTGTYVIPTTWQSVGSGTPTAGVAIGCLMAAPLSKRLGRKPCFILLASIAIVGILIQATAQHSYWQILVGRIINSLSMGIICNVVPLYQTECAPPAIRGAAINFYQFWQLFGALLSTIINYACQHRTDQWAYRTIIVVQFIIPALLFAGAFFLPDSPRWLLIQGRQQEATEVMLWLRKKTPKDLVIEEMRLIEISIEEQRTQHYAASYIDCFRGSNRRRTLIAIGVQAFQQLQGASFILNYIYVFLESIGVSNTYAIGMYLYLVNLASAGAAFYIADKFGRRNLMGFGALIQTAMMLTVGGLAGVDGAKTKMQQNGALAALFIWLAIQAFAWGSCVWITTAEVGTLQLREKTITLATFFGFGFGLLITYVNPYMQNAGYGNLQGKVGFVYGGFSFISLLFVIFYLPELKGRSLEELDELFQRKISVWKFGSTVSEGVGAEIRAIDDQVGEMDGKMVIDGVVVASSKGDQASVDVKEKETSAV</sequence>
<dbReference type="InterPro" id="IPR005829">
    <property type="entry name" value="Sugar_transporter_CS"/>
</dbReference>
<comment type="similarity">
    <text evidence="2 7">Belongs to the major facilitator superfamily. Sugar transporter (TC 2.A.1.1) family.</text>
</comment>
<dbReference type="Proteomes" id="UP000256328">
    <property type="component" value="Unassembled WGS sequence"/>
</dbReference>
<dbReference type="Pfam" id="PF00083">
    <property type="entry name" value="Sugar_tr"/>
    <property type="match status" value="1"/>
</dbReference>
<feature type="transmembrane region" description="Helical" evidence="8">
    <location>
        <begin position="70"/>
        <end position="90"/>
    </location>
</feature>
<reference evidence="10 11" key="1">
    <citation type="journal article" date="2018" name="IMA Fungus">
        <title>IMA Genome-F 9: Draft genome sequence of Annulohypoxylon stygium, Aspergillus mulundensis, Berkeleyomyces basicola (syn. Thielaviopsis basicola), Ceratocystis smalleyi, two Cercospora beticola strains, Coleophoma cylindrospora, Fusarium fracticaudum, Phialophora cf. hyalina, and Morchella septimelata.</title>
        <authorList>
            <person name="Wingfield B.D."/>
            <person name="Bills G.F."/>
            <person name="Dong Y."/>
            <person name="Huang W."/>
            <person name="Nel W.J."/>
            <person name="Swalarsk-Parry B.S."/>
            <person name="Vaghefi N."/>
            <person name="Wilken P.M."/>
            <person name="An Z."/>
            <person name="de Beer Z.W."/>
            <person name="De Vos L."/>
            <person name="Chen L."/>
            <person name="Duong T.A."/>
            <person name="Gao Y."/>
            <person name="Hammerbacher A."/>
            <person name="Kikkert J.R."/>
            <person name="Li Y."/>
            <person name="Li H."/>
            <person name="Li K."/>
            <person name="Li Q."/>
            <person name="Liu X."/>
            <person name="Ma X."/>
            <person name="Naidoo K."/>
            <person name="Pethybridge S.J."/>
            <person name="Sun J."/>
            <person name="Steenkamp E.T."/>
            <person name="van der Nest M.A."/>
            <person name="van Wyk S."/>
            <person name="Wingfield M.J."/>
            <person name="Xiong C."/>
            <person name="Yue Q."/>
            <person name="Zhang X."/>
        </authorList>
    </citation>
    <scope>NUCLEOTIDE SEQUENCE [LARGE SCALE GENOMIC DNA]</scope>
    <source>
        <strain evidence="10 11">BP5796</strain>
    </source>
</reference>
<dbReference type="OrthoDB" id="6612291at2759"/>
<keyword evidence="3 7" id="KW-0813">Transport</keyword>
<evidence type="ECO:0000256" key="7">
    <source>
        <dbReference type="RuleBase" id="RU003346"/>
    </source>
</evidence>
<keyword evidence="4 8" id="KW-0812">Transmembrane</keyword>
<comment type="caution">
    <text evidence="10">The sequence shown here is derived from an EMBL/GenBank/DDBJ whole genome shotgun (WGS) entry which is preliminary data.</text>
</comment>
<name>A0A3D8T9T3_9HELO</name>
<feature type="transmembrane region" description="Helical" evidence="8">
    <location>
        <begin position="346"/>
        <end position="364"/>
    </location>
</feature>
<feature type="transmembrane region" description="Helical" evidence="8">
    <location>
        <begin position="190"/>
        <end position="212"/>
    </location>
</feature>
<dbReference type="PANTHER" id="PTHR48022">
    <property type="entry name" value="PLASTIDIC GLUCOSE TRANSPORTER 4"/>
    <property type="match status" value="1"/>
</dbReference>
<feature type="transmembrane region" description="Helical" evidence="8">
    <location>
        <begin position="445"/>
        <end position="464"/>
    </location>
</feature>
<dbReference type="InterPro" id="IPR050360">
    <property type="entry name" value="MFS_Sugar_Transporters"/>
</dbReference>
<keyword evidence="6 8" id="KW-0472">Membrane</keyword>
<proteinExistence type="inferred from homology"/>
<protein>
    <submittedName>
        <fullName evidence="10">MFS general substrate transporter-29</fullName>
    </submittedName>
</protein>
<evidence type="ECO:0000256" key="3">
    <source>
        <dbReference type="ARBA" id="ARBA00022448"/>
    </source>
</evidence>
<dbReference type="InterPro" id="IPR003663">
    <property type="entry name" value="Sugar/inositol_transpt"/>
</dbReference>
<evidence type="ECO:0000256" key="4">
    <source>
        <dbReference type="ARBA" id="ARBA00022692"/>
    </source>
</evidence>